<dbReference type="Proteomes" id="UP000799779">
    <property type="component" value="Unassembled WGS sequence"/>
</dbReference>
<feature type="repeat" description="TPR" evidence="4">
    <location>
        <begin position="759"/>
        <end position="792"/>
    </location>
</feature>
<reference evidence="6" key="1">
    <citation type="journal article" date="2020" name="Stud. Mycol.">
        <title>101 Dothideomycetes genomes: a test case for predicting lifestyles and emergence of pathogens.</title>
        <authorList>
            <person name="Haridas S."/>
            <person name="Albert R."/>
            <person name="Binder M."/>
            <person name="Bloem J."/>
            <person name="Labutti K."/>
            <person name="Salamov A."/>
            <person name="Andreopoulos B."/>
            <person name="Baker S."/>
            <person name="Barry K."/>
            <person name="Bills G."/>
            <person name="Bluhm B."/>
            <person name="Cannon C."/>
            <person name="Castanera R."/>
            <person name="Culley D."/>
            <person name="Daum C."/>
            <person name="Ezra D."/>
            <person name="Gonzalez J."/>
            <person name="Henrissat B."/>
            <person name="Kuo A."/>
            <person name="Liang C."/>
            <person name="Lipzen A."/>
            <person name="Lutzoni F."/>
            <person name="Magnuson J."/>
            <person name="Mondo S."/>
            <person name="Nolan M."/>
            <person name="Ohm R."/>
            <person name="Pangilinan J."/>
            <person name="Park H.-J."/>
            <person name="Ramirez L."/>
            <person name="Alfaro M."/>
            <person name="Sun H."/>
            <person name="Tritt A."/>
            <person name="Yoshinaga Y."/>
            <person name="Zwiers L.-H."/>
            <person name="Turgeon B."/>
            <person name="Goodwin S."/>
            <person name="Spatafora J."/>
            <person name="Crous P."/>
            <person name="Grigoriev I."/>
        </authorList>
    </citation>
    <scope>NUCLEOTIDE SEQUENCE</scope>
    <source>
        <strain evidence="6">CBS 123094</strain>
    </source>
</reference>
<dbReference type="PANTHER" id="PTHR12558">
    <property type="entry name" value="CELL DIVISION CYCLE 16,23,27"/>
    <property type="match status" value="1"/>
</dbReference>
<feature type="region of interest" description="Disordered" evidence="5">
    <location>
        <begin position="292"/>
        <end position="473"/>
    </location>
</feature>
<evidence type="ECO:0000256" key="2">
    <source>
        <dbReference type="ARBA" id="ARBA00022803"/>
    </source>
</evidence>
<evidence type="ECO:0000313" key="6">
    <source>
        <dbReference type="EMBL" id="KAF2004029.1"/>
    </source>
</evidence>
<gene>
    <name evidence="6" type="ORF">P154DRAFT_65430</name>
</gene>
<dbReference type="Gene3D" id="1.25.40.10">
    <property type="entry name" value="Tetratricopeptide repeat domain"/>
    <property type="match status" value="4"/>
</dbReference>
<protein>
    <submittedName>
        <fullName evidence="6">TPR-like protein</fullName>
    </submittedName>
</protein>
<dbReference type="GO" id="GO:0031145">
    <property type="term" value="P:anaphase-promoting complex-dependent catabolic process"/>
    <property type="evidence" value="ECO:0007669"/>
    <property type="project" value="TreeGrafter"/>
</dbReference>
<accession>A0A6A5WTC1</accession>
<evidence type="ECO:0000313" key="7">
    <source>
        <dbReference type="Proteomes" id="UP000799779"/>
    </source>
</evidence>
<dbReference type="EMBL" id="ML977569">
    <property type="protein sequence ID" value="KAF2004029.1"/>
    <property type="molecule type" value="Genomic_DNA"/>
</dbReference>
<dbReference type="GO" id="GO:0051301">
    <property type="term" value="P:cell division"/>
    <property type="evidence" value="ECO:0007669"/>
    <property type="project" value="TreeGrafter"/>
</dbReference>
<dbReference type="GO" id="GO:0007091">
    <property type="term" value="P:metaphase/anaphase transition of mitotic cell cycle"/>
    <property type="evidence" value="ECO:0007669"/>
    <property type="project" value="TreeGrafter"/>
</dbReference>
<dbReference type="PROSITE" id="PS50293">
    <property type="entry name" value="TPR_REGION"/>
    <property type="match status" value="1"/>
</dbReference>
<feature type="compositionally biased region" description="Polar residues" evidence="5">
    <location>
        <begin position="383"/>
        <end position="392"/>
    </location>
</feature>
<feature type="region of interest" description="Disordered" evidence="5">
    <location>
        <begin position="802"/>
        <end position="824"/>
    </location>
</feature>
<feature type="compositionally biased region" description="Basic and acidic residues" evidence="5">
    <location>
        <begin position="402"/>
        <end position="411"/>
    </location>
</feature>
<name>A0A6A5WTC1_9PLEO</name>
<dbReference type="OrthoDB" id="329563at2759"/>
<feature type="compositionally biased region" description="Polar residues" evidence="5">
    <location>
        <begin position="358"/>
        <end position="371"/>
    </location>
</feature>
<feature type="repeat" description="TPR" evidence="4">
    <location>
        <begin position="589"/>
        <end position="622"/>
    </location>
</feature>
<keyword evidence="1" id="KW-0677">Repeat</keyword>
<dbReference type="AlphaFoldDB" id="A0A6A5WTC1"/>
<dbReference type="GO" id="GO:0016567">
    <property type="term" value="P:protein ubiquitination"/>
    <property type="evidence" value="ECO:0007669"/>
    <property type="project" value="TreeGrafter"/>
</dbReference>
<feature type="compositionally biased region" description="Low complexity" evidence="5">
    <location>
        <begin position="417"/>
        <end position="436"/>
    </location>
</feature>
<sequence length="824" mass="91127">MSPAPPGAAAQLRQLIHYHLDNGFHENALFLAGRLLALEPRSPDAAHLVALCNLRMGRYKAAYDASKPRASQGQHLGCAYVYAQACLALERFPDGAQALEKARGQWGGRNHFNKHSDFTRRHLPDAAACYCLLGKLWKGHGDVKKSVDAYIEALTLNSFMWDAFTDLCDMGAFVRPVNIFKVTPDMLAAISHSISNGHGPGPGPREFQTQESFEAKNPFISTPDIDPFNPPVRTGNDIGLNLGGSNLLSKLNGSYPPTNGNGVPPFHLDQTVTFYESKNPDEDVMMGDVGGPVINEPGNDAPQAPARKNRLHPFAPTEEPPKMRPITSRSRLKAGSESSEVTDIPRPIAQNGHKRTVSGHSTYHVSQQATDPTAAPPRRSVRLLNSISQIRPSGSRLVGSSRDPETKERRELRKVKATGTKGRTGTTSTVGRVVSGNRKPHIDISEASHKQDSRPASAASGPPPPPRMIVPTDSGQDREVLNWLLDLLLKIGTGCAHLSKFNCTQALEAFALVPAQQRETPYVLAQIGKAYYERQMHGEAEKVFQRIREKSPSHLDDMEVYSNVLWQLKKETELAHLSHTLMDQDRLCPQTWCAVGNGFSLQREHDQAIKCFSRATQLDPNFAYAYSLQGHEHVANEEFDKALLAYRCAVTADNRHYNGWYGLGQVYEKMGKYDVAEKHYRAAAQINPTNALLIVKIGSVLDRMKKPQPALMLYTTAVSLDPRSNMARFRKAQLHLKLSQPYEALKDLEILKDSAPEDANVHFLLGRTYKRLGNRALAVRHFTIAMNLDPKASQCVKESMEALDEEDGGGVVELGEEWSSEGER</sequence>
<dbReference type="Pfam" id="PF07719">
    <property type="entry name" value="TPR_2"/>
    <property type="match status" value="1"/>
</dbReference>
<dbReference type="PROSITE" id="PS50005">
    <property type="entry name" value="TPR"/>
    <property type="match status" value="5"/>
</dbReference>
<keyword evidence="7" id="KW-1185">Reference proteome</keyword>
<dbReference type="GO" id="GO:0005737">
    <property type="term" value="C:cytoplasm"/>
    <property type="evidence" value="ECO:0007669"/>
    <property type="project" value="TreeGrafter"/>
</dbReference>
<dbReference type="InterPro" id="IPR011990">
    <property type="entry name" value="TPR-like_helical_dom_sf"/>
</dbReference>
<organism evidence="6 7">
    <name type="scientific">Amniculicola lignicola CBS 123094</name>
    <dbReference type="NCBI Taxonomy" id="1392246"/>
    <lineage>
        <taxon>Eukaryota</taxon>
        <taxon>Fungi</taxon>
        <taxon>Dikarya</taxon>
        <taxon>Ascomycota</taxon>
        <taxon>Pezizomycotina</taxon>
        <taxon>Dothideomycetes</taxon>
        <taxon>Pleosporomycetidae</taxon>
        <taxon>Pleosporales</taxon>
        <taxon>Amniculicolaceae</taxon>
        <taxon>Amniculicola</taxon>
    </lineage>
</organism>
<feature type="compositionally biased region" description="Basic and acidic residues" evidence="5">
    <location>
        <begin position="440"/>
        <end position="453"/>
    </location>
</feature>
<dbReference type="SMART" id="SM00028">
    <property type="entry name" value="TPR"/>
    <property type="match status" value="8"/>
</dbReference>
<evidence type="ECO:0000256" key="1">
    <source>
        <dbReference type="ARBA" id="ARBA00022737"/>
    </source>
</evidence>
<feature type="repeat" description="TPR" evidence="4">
    <location>
        <begin position="657"/>
        <end position="690"/>
    </location>
</feature>
<dbReference type="PANTHER" id="PTHR12558:SF13">
    <property type="entry name" value="CELL DIVISION CYCLE PROTEIN 27 HOMOLOG"/>
    <property type="match status" value="1"/>
</dbReference>
<comment type="similarity">
    <text evidence="3">Belongs to the APC3/CDC27 family.</text>
</comment>
<feature type="repeat" description="TPR" evidence="4">
    <location>
        <begin position="521"/>
        <end position="554"/>
    </location>
</feature>
<dbReference type="InterPro" id="IPR019734">
    <property type="entry name" value="TPR_rpt"/>
</dbReference>
<dbReference type="Pfam" id="PF12895">
    <property type="entry name" value="ANAPC3"/>
    <property type="match status" value="1"/>
</dbReference>
<dbReference type="GO" id="GO:0005680">
    <property type="term" value="C:anaphase-promoting complex"/>
    <property type="evidence" value="ECO:0007669"/>
    <property type="project" value="TreeGrafter"/>
</dbReference>
<proteinExistence type="inferred from homology"/>
<evidence type="ECO:0000256" key="4">
    <source>
        <dbReference type="PROSITE-ProRule" id="PRU00339"/>
    </source>
</evidence>
<keyword evidence="2 4" id="KW-0802">TPR repeat</keyword>
<dbReference type="InterPro" id="IPR013105">
    <property type="entry name" value="TPR_2"/>
</dbReference>
<feature type="repeat" description="TPR" evidence="4">
    <location>
        <begin position="691"/>
        <end position="724"/>
    </location>
</feature>
<evidence type="ECO:0000256" key="3">
    <source>
        <dbReference type="ARBA" id="ARBA00038210"/>
    </source>
</evidence>
<dbReference type="SUPFAM" id="SSF81901">
    <property type="entry name" value="HCP-like"/>
    <property type="match status" value="1"/>
</dbReference>
<dbReference type="SUPFAM" id="SSF48452">
    <property type="entry name" value="TPR-like"/>
    <property type="match status" value="1"/>
</dbReference>
<evidence type="ECO:0000256" key="5">
    <source>
        <dbReference type="SAM" id="MobiDB-lite"/>
    </source>
</evidence>